<name>A0A5C5WWY8_9BACT</name>
<sequence length="75" mass="8094">MSRRLDAYSVRGGELATVVAVGRLCSQTASPVWAVGESACYSRRSEPSVDNVARRLRPSELWRECLLLATVGAVG</sequence>
<reference evidence="1 2" key="1">
    <citation type="submission" date="2019-02" db="EMBL/GenBank/DDBJ databases">
        <title>Deep-cultivation of Planctomycetes and their phenomic and genomic characterization uncovers novel biology.</title>
        <authorList>
            <person name="Wiegand S."/>
            <person name="Jogler M."/>
            <person name="Boedeker C."/>
            <person name="Pinto D."/>
            <person name="Vollmers J."/>
            <person name="Rivas-Marin E."/>
            <person name="Kohn T."/>
            <person name="Peeters S.H."/>
            <person name="Heuer A."/>
            <person name="Rast P."/>
            <person name="Oberbeckmann S."/>
            <person name="Bunk B."/>
            <person name="Jeske O."/>
            <person name="Meyerdierks A."/>
            <person name="Storesund J.E."/>
            <person name="Kallscheuer N."/>
            <person name="Luecker S."/>
            <person name="Lage O.M."/>
            <person name="Pohl T."/>
            <person name="Merkel B.J."/>
            <person name="Hornburger P."/>
            <person name="Mueller R.-W."/>
            <person name="Bruemmer F."/>
            <person name="Labrenz M."/>
            <person name="Spormann A.M."/>
            <person name="Op Den Camp H."/>
            <person name="Overmann J."/>
            <person name="Amann R."/>
            <person name="Jetten M.S.M."/>
            <person name="Mascher T."/>
            <person name="Medema M.H."/>
            <person name="Devos D.P."/>
            <person name="Kaster A.-K."/>
            <person name="Ovreas L."/>
            <person name="Rohde M."/>
            <person name="Galperin M.Y."/>
            <person name="Jogler C."/>
        </authorList>
    </citation>
    <scope>NUCLEOTIDE SEQUENCE [LARGE SCALE GENOMIC DNA]</scope>
    <source>
        <strain evidence="1 2">CA85</strain>
    </source>
</reference>
<evidence type="ECO:0000313" key="2">
    <source>
        <dbReference type="Proteomes" id="UP000318053"/>
    </source>
</evidence>
<dbReference type="Proteomes" id="UP000318053">
    <property type="component" value="Unassembled WGS sequence"/>
</dbReference>
<organism evidence="1 2">
    <name type="scientific">Allorhodopirellula solitaria</name>
    <dbReference type="NCBI Taxonomy" id="2527987"/>
    <lineage>
        <taxon>Bacteria</taxon>
        <taxon>Pseudomonadati</taxon>
        <taxon>Planctomycetota</taxon>
        <taxon>Planctomycetia</taxon>
        <taxon>Pirellulales</taxon>
        <taxon>Pirellulaceae</taxon>
        <taxon>Allorhodopirellula</taxon>
    </lineage>
</organism>
<evidence type="ECO:0000313" key="1">
    <source>
        <dbReference type="EMBL" id="TWT55226.1"/>
    </source>
</evidence>
<accession>A0A5C5WWY8</accession>
<gene>
    <name evidence="1" type="ORF">CA85_49900</name>
</gene>
<keyword evidence="2" id="KW-1185">Reference proteome</keyword>
<protein>
    <submittedName>
        <fullName evidence="1">Uncharacterized protein</fullName>
    </submittedName>
</protein>
<comment type="caution">
    <text evidence="1">The sequence shown here is derived from an EMBL/GenBank/DDBJ whole genome shotgun (WGS) entry which is preliminary data.</text>
</comment>
<proteinExistence type="predicted"/>
<dbReference type="EMBL" id="SJPK01000028">
    <property type="protein sequence ID" value="TWT55226.1"/>
    <property type="molecule type" value="Genomic_DNA"/>
</dbReference>
<dbReference type="AlphaFoldDB" id="A0A5C5WWY8"/>